<evidence type="ECO:0000256" key="1">
    <source>
        <dbReference type="SAM" id="MobiDB-lite"/>
    </source>
</evidence>
<dbReference type="Proteomes" id="UP000828390">
    <property type="component" value="Unassembled WGS sequence"/>
</dbReference>
<dbReference type="AlphaFoldDB" id="A0A9D4FDI9"/>
<evidence type="ECO:0000313" key="2">
    <source>
        <dbReference type="EMBL" id="KAH3796735.1"/>
    </source>
</evidence>
<feature type="compositionally biased region" description="Basic and acidic residues" evidence="1">
    <location>
        <begin position="67"/>
        <end position="77"/>
    </location>
</feature>
<feature type="compositionally biased region" description="Basic and acidic residues" evidence="1">
    <location>
        <begin position="97"/>
        <end position="109"/>
    </location>
</feature>
<dbReference type="EMBL" id="JAIWYP010000007">
    <property type="protein sequence ID" value="KAH3796735.1"/>
    <property type="molecule type" value="Genomic_DNA"/>
</dbReference>
<name>A0A9D4FDI9_DREPO</name>
<reference evidence="2" key="1">
    <citation type="journal article" date="2019" name="bioRxiv">
        <title>The Genome of the Zebra Mussel, Dreissena polymorpha: A Resource for Invasive Species Research.</title>
        <authorList>
            <person name="McCartney M.A."/>
            <person name="Auch B."/>
            <person name="Kono T."/>
            <person name="Mallez S."/>
            <person name="Zhang Y."/>
            <person name="Obille A."/>
            <person name="Becker A."/>
            <person name="Abrahante J.E."/>
            <person name="Garbe J."/>
            <person name="Badalamenti J.P."/>
            <person name="Herman A."/>
            <person name="Mangelson H."/>
            <person name="Liachko I."/>
            <person name="Sullivan S."/>
            <person name="Sone E.D."/>
            <person name="Koren S."/>
            <person name="Silverstein K.A.T."/>
            <person name="Beckman K.B."/>
            <person name="Gohl D.M."/>
        </authorList>
    </citation>
    <scope>NUCLEOTIDE SEQUENCE</scope>
    <source>
        <strain evidence="2">Duluth1</strain>
        <tissue evidence="2">Whole animal</tissue>
    </source>
</reference>
<feature type="compositionally biased region" description="Polar residues" evidence="1">
    <location>
        <begin position="78"/>
        <end position="87"/>
    </location>
</feature>
<sequence length="134" mass="15151">MYVASDHHLLVARLKTKAEEELDRGGPANANVQHAALKDTWKQGECKVTHSNKFQVLEELLEEETIEEKVAEGERSSDSNMPRSTGLQVLHPQGVDISRDASESCGKTRKEGKRNQRQNTSCKRESTRRVHRSK</sequence>
<feature type="region of interest" description="Disordered" evidence="1">
    <location>
        <begin position="67"/>
        <end position="134"/>
    </location>
</feature>
<reference evidence="2" key="2">
    <citation type="submission" date="2020-11" db="EMBL/GenBank/DDBJ databases">
        <authorList>
            <person name="McCartney M.A."/>
            <person name="Auch B."/>
            <person name="Kono T."/>
            <person name="Mallez S."/>
            <person name="Becker A."/>
            <person name="Gohl D.M."/>
            <person name="Silverstein K.A.T."/>
            <person name="Koren S."/>
            <person name="Bechman K.B."/>
            <person name="Herman A."/>
            <person name="Abrahante J.E."/>
            <person name="Garbe J."/>
        </authorList>
    </citation>
    <scope>NUCLEOTIDE SEQUENCE</scope>
    <source>
        <strain evidence="2">Duluth1</strain>
        <tissue evidence="2">Whole animal</tissue>
    </source>
</reference>
<organism evidence="2 3">
    <name type="scientific">Dreissena polymorpha</name>
    <name type="common">Zebra mussel</name>
    <name type="synonym">Mytilus polymorpha</name>
    <dbReference type="NCBI Taxonomy" id="45954"/>
    <lineage>
        <taxon>Eukaryota</taxon>
        <taxon>Metazoa</taxon>
        <taxon>Spiralia</taxon>
        <taxon>Lophotrochozoa</taxon>
        <taxon>Mollusca</taxon>
        <taxon>Bivalvia</taxon>
        <taxon>Autobranchia</taxon>
        <taxon>Heteroconchia</taxon>
        <taxon>Euheterodonta</taxon>
        <taxon>Imparidentia</taxon>
        <taxon>Neoheterodontei</taxon>
        <taxon>Myida</taxon>
        <taxon>Dreissenoidea</taxon>
        <taxon>Dreissenidae</taxon>
        <taxon>Dreissena</taxon>
    </lineage>
</organism>
<protein>
    <submittedName>
        <fullName evidence="2">Uncharacterized protein</fullName>
    </submittedName>
</protein>
<keyword evidence="3" id="KW-1185">Reference proteome</keyword>
<proteinExistence type="predicted"/>
<accession>A0A9D4FDI9</accession>
<gene>
    <name evidence="2" type="ORF">DPMN_150305</name>
</gene>
<comment type="caution">
    <text evidence="2">The sequence shown here is derived from an EMBL/GenBank/DDBJ whole genome shotgun (WGS) entry which is preliminary data.</text>
</comment>
<evidence type="ECO:0000313" key="3">
    <source>
        <dbReference type="Proteomes" id="UP000828390"/>
    </source>
</evidence>